<evidence type="ECO:0000256" key="4">
    <source>
        <dbReference type="ARBA" id="ARBA00022452"/>
    </source>
</evidence>
<evidence type="ECO:0000313" key="11">
    <source>
        <dbReference type="Proteomes" id="UP000255334"/>
    </source>
</evidence>
<evidence type="ECO:0000256" key="1">
    <source>
        <dbReference type="ARBA" id="ARBA00004442"/>
    </source>
</evidence>
<evidence type="ECO:0000313" key="10">
    <source>
        <dbReference type="EMBL" id="RDS81378.1"/>
    </source>
</evidence>
<dbReference type="GO" id="GO:0015288">
    <property type="term" value="F:porin activity"/>
    <property type="evidence" value="ECO:0007669"/>
    <property type="project" value="TreeGrafter"/>
</dbReference>
<keyword evidence="9" id="KW-0732">Signal</keyword>
<dbReference type="OrthoDB" id="5607838at2"/>
<keyword evidence="4" id="KW-1134">Transmembrane beta strand</keyword>
<dbReference type="Pfam" id="PF02321">
    <property type="entry name" value="OEP"/>
    <property type="match status" value="2"/>
</dbReference>
<keyword evidence="7" id="KW-0998">Cell outer membrane</keyword>
<gene>
    <name evidence="10" type="ORF">DWU99_17030</name>
</gene>
<reference evidence="10 11" key="1">
    <citation type="submission" date="2018-07" db="EMBL/GenBank/DDBJ databases">
        <title>Dyella monticola sp. nov. and Dyella psychrodurans sp. nov. isolated from monsoon evergreen broad-leaved forest soil of Dinghu Mountain, China.</title>
        <authorList>
            <person name="Gao Z."/>
            <person name="Qiu L."/>
        </authorList>
    </citation>
    <scope>NUCLEOTIDE SEQUENCE [LARGE SCALE GENOMIC DNA]</scope>
    <source>
        <strain evidence="10 11">4MSK11</strain>
    </source>
</reference>
<evidence type="ECO:0000256" key="2">
    <source>
        <dbReference type="ARBA" id="ARBA00007613"/>
    </source>
</evidence>
<dbReference type="EMBL" id="QRBF01000007">
    <property type="protein sequence ID" value="RDS81378.1"/>
    <property type="molecule type" value="Genomic_DNA"/>
</dbReference>
<dbReference type="GO" id="GO:0015562">
    <property type="term" value="F:efflux transmembrane transporter activity"/>
    <property type="evidence" value="ECO:0007669"/>
    <property type="project" value="InterPro"/>
</dbReference>
<evidence type="ECO:0000256" key="6">
    <source>
        <dbReference type="ARBA" id="ARBA00023136"/>
    </source>
</evidence>
<organism evidence="10 11">
    <name type="scientific">Dyella psychrodurans</name>
    <dbReference type="NCBI Taxonomy" id="1927960"/>
    <lineage>
        <taxon>Bacteria</taxon>
        <taxon>Pseudomonadati</taxon>
        <taxon>Pseudomonadota</taxon>
        <taxon>Gammaproteobacteria</taxon>
        <taxon>Lysobacterales</taxon>
        <taxon>Rhodanobacteraceae</taxon>
        <taxon>Dyella</taxon>
    </lineage>
</organism>
<feature type="region of interest" description="Disordered" evidence="8">
    <location>
        <begin position="313"/>
        <end position="334"/>
    </location>
</feature>
<dbReference type="PANTHER" id="PTHR30026:SF20">
    <property type="entry name" value="OUTER MEMBRANE PROTEIN TOLC"/>
    <property type="match status" value="1"/>
</dbReference>
<name>A0A370WYZ3_9GAMM</name>
<dbReference type="PANTHER" id="PTHR30026">
    <property type="entry name" value="OUTER MEMBRANE PROTEIN TOLC"/>
    <property type="match status" value="1"/>
</dbReference>
<dbReference type="Proteomes" id="UP000255334">
    <property type="component" value="Unassembled WGS sequence"/>
</dbReference>
<dbReference type="InterPro" id="IPR003423">
    <property type="entry name" value="OMP_efflux"/>
</dbReference>
<evidence type="ECO:0000256" key="9">
    <source>
        <dbReference type="SAM" id="SignalP"/>
    </source>
</evidence>
<comment type="subcellular location">
    <subcellularLocation>
        <location evidence="1">Cell outer membrane</location>
    </subcellularLocation>
</comment>
<feature type="signal peptide" evidence="9">
    <location>
        <begin position="1"/>
        <end position="29"/>
    </location>
</feature>
<protein>
    <submittedName>
        <fullName evidence="10">TolC family protein</fullName>
    </submittedName>
</protein>
<sequence>MLPPLFTRRAVASGWAVVLVWTSVSTAYAADPPLTLQAAVQEGMAEAPALMAHHEHIASMHEEAIRAGRLPDPTLDFGTQFLPVDGRGAFSVRSDPMTMRVIGFTQALPSRAARSADREAADAEVKAADAEGAGIIQSIQERIADAWIDLWAAQQKRALLSELHTENALAVQIAQARLKGGGGTATDALAARAEAAALDNRLEAADADIAVAQAGLQRWLGHTTTDLGDAPDFGQLPVTPEHLDQAVDQQAPLQVWAAREQVAQAALDRARASKHPDWSVSFLYGQRAGPLSDMVMLQFGVTLPLFTRNRQDRSISAREEQSEATQENHEDARREQRALVARTVASWQGWAPQIQRYQNTMLPLDRDRTKTALAAYRGGGALQPWLDARRDEIELRLTYVDALTARARLWASLAYLLPTSEAMP</sequence>
<keyword evidence="11" id="KW-1185">Reference proteome</keyword>
<dbReference type="SUPFAM" id="SSF56954">
    <property type="entry name" value="Outer membrane efflux proteins (OEP)"/>
    <property type="match status" value="1"/>
</dbReference>
<evidence type="ECO:0000256" key="5">
    <source>
        <dbReference type="ARBA" id="ARBA00022692"/>
    </source>
</evidence>
<evidence type="ECO:0000256" key="7">
    <source>
        <dbReference type="ARBA" id="ARBA00023237"/>
    </source>
</evidence>
<dbReference type="InterPro" id="IPR051906">
    <property type="entry name" value="TolC-like"/>
</dbReference>
<dbReference type="GO" id="GO:0009279">
    <property type="term" value="C:cell outer membrane"/>
    <property type="evidence" value="ECO:0007669"/>
    <property type="project" value="UniProtKB-SubCell"/>
</dbReference>
<feature type="chain" id="PRO_5016978341" evidence="9">
    <location>
        <begin position="30"/>
        <end position="424"/>
    </location>
</feature>
<keyword evidence="6" id="KW-0472">Membrane</keyword>
<comment type="caution">
    <text evidence="10">The sequence shown here is derived from an EMBL/GenBank/DDBJ whole genome shotgun (WGS) entry which is preliminary data.</text>
</comment>
<dbReference type="GO" id="GO:1990281">
    <property type="term" value="C:efflux pump complex"/>
    <property type="evidence" value="ECO:0007669"/>
    <property type="project" value="TreeGrafter"/>
</dbReference>
<comment type="similarity">
    <text evidence="2">Belongs to the outer membrane factor (OMF) (TC 1.B.17) family.</text>
</comment>
<evidence type="ECO:0000256" key="3">
    <source>
        <dbReference type="ARBA" id="ARBA00022448"/>
    </source>
</evidence>
<evidence type="ECO:0000256" key="8">
    <source>
        <dbReference type="SAM" id="MobiDB-lite"/>
    </source>
</evidence>
<dbReference type="AlphaFoldDB" id="A0A370WYZ3"/>
<keyword evidence="5" id="KW-0812">Transmembrane</keyword>
<dbReference type="Gene3D" id="1.20.1600.10">
    <property type="entry name" value="Outer membrane efflux proteins (OEP)"/>
    <property type="match status" value="1"/>
</dbReference>
<proteinExistence type="inferred from homology"/>
<dbReference type="RefSeq" id="WP_115479283.1">
    <property type="nucleotide sequence ID" value="NZ_QRBF01000007.1"/>
</dbReference>
<keyword evidence="3" id="KW-0813">Transport</keyword>
<accession>A0A370WYZ3</accession>